<dbReference type="EMBL" id="FNNA01000008">
    <property type="protein sequence ID" value="SDX52798.1"/>
    <property type="molecule type" value="Genomic_DNA"/>
</dbReference>
<reference evidence="3" key="1">
    <citation type="submission" date="2016-10" db="EMBL/GenBank/DDBJ databases">
        <authorList>
            <person name="Varghese N."/>
            <person name="Submissions S."/>
        </authorList>
    </citation>
    <scope>NUCLEOTIDE SEQUENCE [LARGE SCALE GENOMIC DNA]</scope>
    <source>
        <strain evidence="3">DSM 29303</strain>
    </source>
</reference>
<gene>
    <name evidence="2" type="ORF">SAMN05444276_10884</name>
</gene>
<name>A0A1H3CFW6_9RHOB</name>
<evidence type="ECO:0000313" key="2">
    <source>
        <dbReference type="EMBL" id="SDX52798.1"/>
    </source>
</evidence>
<dbReference type="OrthoDB" id="7992928at2"/>
<dbReference type="AlphaFoldDB" id="A0A1H3CFW6"/>
<keyword evidence="1" id="KW-0732">Signal</keyword>
<keyword evidence="3" id="KW-1185">Reference proteome</keyword>
<evidence type="ECO:0000313" key="3">
    <source>
        <dbReference type="Proteomes" id="UP000182944"/>
    </source>
</evidence>
<protein>
    <submittedName>
        <fullName evidence="2">Uncharacterized protein</fullName>
    </submittedName>
</protein>
<dbReference type="Proteomes" id="UP000182944">
    <property type="component" value="Unassembled WGS sequence"/>
</dbReference>
<organism evidence="2 3">
    <name type="scientific">Paracoccus sanguinis</name>
    <dbReference type="NCBI Taxonomy" id="1545044"/>
    <lineage>
        <taxon>Bacteria</taxon>
        <taxon>Pseudomonadati</taxon>
        <taxon>Pseudomonadota</taxon>
        <taxon>Alphaproteobacteria</taxon>
        <taxon>Rhodobacterales</taxon>
        <taxon>Paracoccaceae</taxon>
        <taxon>Paracoccus</taxon>
    </lineage>
</organism>
<feature type="signal peptide" evidence="1">
    <location>
        <begin position="1"/>
        <end position="25"/>
    </location>
</feature>
<sequence>MTPRPTLLALTIALLAGLSGTPVVAAPQAALCEVTLGGARIDGPCRFTPRKGGSFDIRMDDGRRFGGAERLSLDVTGKGRGRLSGSDGRTWGTARRQADGACWAATGLTVCVRDPGDAPAAGSRGGTPPTEAERRTAFGARCHMSGCTWVIQSAARQIGEGSAAIPGRRVEVTARVASAEYPDDYPAHPEAGLDWSAPFTDQYFCSPRRPAFADSDGSWQVLDLPQVFGASEAVSLRYLKACHPGTGDDPYAAAEALDLAPSPDAGRRFLDFAALIAR</sequence>
<dbReference type="STRING" id="1545044.SAMN05444276_10884"/>
<proteinExistence type="predicted"/>
<dbReference type="RefSeq" id="WP_036732551.1">
    <property type="nucleotide sequence ID" value="NZ_FNNA01000008.1"/>
</dbReference>
<accession>A0A1H3CFW6</accession>
<evidence type="ECO:0000256" key="1">
    <source>
        <dbReference type="SAM" id="SignalP"/>
    </source>
</evidence>
<feature type="chain" id="PRO_5009844326" evidence="1">
    <location>
        <begin position="26"/>
        <end position="278"/>
    </location>
</feature>